<evidence type="ECO:0000313" key="2">
    <source>
        <dbReference type="EMBL" id="KAF0295724.1"/>
    </source>
</evidence>
<feature type="compositionally biased region" description="Acidic residues" evidence="1">
    <location>
        <begin position="399"/>
        <end position="409"/>
    </location>
</feature>
<dbReference type="EMBL" id="VIIS01001602">
    <property type="protein sequence ID" value="KAF0295724.1"/>
    <property type="molecule type" value="Genomic_DNA"/>
</dbReference>
<feature type="compositionally biased region" description="Basic and acidic residues" evidence="1">
    <location>
        <begin position="341"/>
        <end position="356"/>
    </location>
</feature>
<reference evidence="2 3" key="1">
    <citation type="submission" date="2019-07" db="EMBL/GenBank/DDBJ databases">
        <title>Draft genome assembly of a fouling barnacle, Amphibalanus amphitrite (Darwin, 1854): The first reference genome for Thecostraca.</title>
        <authorList>
            <person name="Kim W."/>
        </authorList>
    </citation>
    <scope>NUCLEOTIDE SEQUENCE [LARGE SCALE GENOMIC DNA]</scope>
    <source>
        <strain evidence="2">SNU_AA5</strain>
        <tissue evidence="2">Soma without cirri and trophi</tissue>
    </source>
</reference>
<evidence type="ECO:0000313" key="3">
    <source>
        <dbReference type="Proteomes" id="UP000440578"/>
    </source>
</evidence>
<feature type="compositionally biased region" description="Basic residues" evidence="1">
    <location>
        <begin position="326"/>
        <end position="340"/>
    </location>
</feature>
<feature type="region of interest" description="Disordered" evidence="1">
    <location>
        <begin position="69"/>
        <end position="111"/>
    </location>
</feature>
<evidence type="ECO:0000256" key="1">
    <source>
        <dbReference type="SAM" id="MobiDB-lite"/>
    </source>
</evidence>
<name>A0A6A4VVU2_AMPAM</name>
<organism evidence="2 3">
    <name type="scientific">Amphibalanus amphitrite</name>
    <name type="common">Striped barnacle</name>
    <name type="synonym">Balanus amphitrite</name>
    <dbReference type="NCBI Taxonomy" id="1232801"/>
    <lineage>
        <taxon>Eukaryota</taxon>
        <taxon>Metazoa</taxon>
        <taxon>Ecdysozoa</taxon>
        <taxon>Arthropoda</taxon>
        <taxon>Crustacea</taxon>
        <taxon>Multicrustacea</taxon>
        <taxon>Cirripedia</taxon>
        <taxon>Thoracica</taxon>
        <taxon>Thoracicalcarea</taxon>
        <taxon>Balanomorpha</taxon>
        <taxon>Balanoidea</taxon>
        <taxon>Balanidae</taxon>
        <taxon>Amphibalaninae</taxon>
        <taxon>Amphibalanus</taxon>
    </lineage>
</organism>
<feature type="compositionally biased region" description="Gly residues" evidence="1">
    <location>
        <begin position="490"/>
        <end position="505"/>
    </location>
</feature>
<feature type="region of interest" description="Disordered" evidence="1">
    <location>
        <begin position="446"/>
        <end position="576"/>
    </location>
</feature>
<dbReference type="Proteomes" id="UP000440578">
    <property type="component" value="Unassembled WGS sequence"/>
</dbReference>
<feature type="region of interest" description="Disordered" evidence="1">
    <location>
        <begin position="305"/>
        <end position="428"/>
    </location>
</feature>
<sequence length="762" mass="81997">MVPLFPTITTEDGSSNNQKPISIQRLVPQQTTATHQFKHLPAGRLQSAVARAAADLQLEQTTRSLLQALNLQQTQPTRGSAERRRRPGPSRAELATQTQCSAEAGRPGGGQLPSLHLLRTLRGRLVSALQQVGQLRAQAPWQSRVLDQLDWDRKVARMDEFHAKITREMYILTRQVDLIMDNVCSIPRTRVTSSLKGDVIRKLVRAHRSALRVTQAFAQNYWDGSLDGRQAGRFLQLLSVCRSLTDVCQHLDLESAEIADLPEVGKRHLPQRLAAMVRQHVTTAGDVGSLIREMALGRFGPAAAEAADTVSARSGGRARPTGTARSRGHPAGRQPPHRVKSTIDRLRSGRPGEKLSVRSAPTVRRPAGRPRAARPGSAPHAVNKARAGGERAPLPPLPEEGDASSSDEDPWSRAGPGPAVWSAPDRPPDVLTATVEQAVRRALSGVAAAPGLPGETAAQLHRRGDRGGTENGTERLTDRRDTGDREGRPGEAGGRAGPVAGGGDSPDGPPDSQQAGEGHGPPDSQLQSGEGRGPPDSQQQAGEGRGPAGNSASGDRPARRRSSVKQKTKREAERSRRQLRHVLARLEELQRQRAVIRRRWAPLLLARSRSEEDAIYLDMDPDLDSAELDLTAAQVTGGGTGRQGTHPGVELTAAQDTGRQGTRADAATSTSTLAVPPEPGPGAGLGADQRRCVRDVFAAEALDPRLRTDLTEQLRGLLGSCDDSAVSSLPQEMVNQLVDEFISEAGVDIFLQQLFNQEFELR</sequence>
<dbReference type="OrthoDB" id="6394473at2759"/>
<feature type="compositionally biased region" description="Polar residues" evidence="1">
    <location>
        <begin position="69"/>
        <end position="78"/>
    </location>
</feature>
<proteinExistence type="predicted"/>
<gene>
    <name evidence="2" type="ORF">FJT64_006782</name>
</gene>
<feature type="compositionally biased region" description="Basic residues" evidence="1">
    <location>
        <begin position="558"/>
        <end position="568"/>
    </location>
</feature>
<protein>
    <submittedName>
        <fullName evidence="2">Uncharacterized protein</fullName>
    </submittedName>
</protein>
<keyword evidence="3" id="KW-1185">Reference proteome</keyword>
<feature type="region of interest" description="Disordered" evidence="1">
    <location>
        <begin position="654"/>
        <end position="687"/>
    </location>
</feature>
<comment type="caution">
    <text evidence="2">The sequence shown here is derived from an EMBL/GenBank/DDBJ whole genome shotgun (WGS) entry which is preliminary data.</text>
</comment>
<dbReference type="AlphaFoldDB" id="A0A6A4VVU2"/>
<feature type="compositionally biased region" description="Basic and acidic residues" evidence="1">
    <location>
        <begin position="465"/>
        <end position="489"/>
    </location>
</feature>
<accession>A0A6A4VVU2</accession>